<dbReference type="NCBIfam" id="NF047719">
    <property type="entry name" value="SCO6745_fam_HTH"/>
    <property type="match status" value="1"/>
</dbReference>
<organism evidence="1 2">
    <name type="scientific">Actinomadura soli</name>
    <dbReference type="NCBI Taxonomy" id="2508997"/>
    <lineage>
        <taxon>Bacteria</taxon>
        <taxon>Bacillati</taxon>
        <taxon>Actinomycetota</taxon>
        <taxon>Actinomycetes</taxon>
        <taxon>Streptosporangiales</taxon>
        <taxon>Thermomonosporaceae</taxon>
        <taxon>Actinomadura</taxon>
    </lineage>
</organism>
<dbReference type="InterPro" id="IPR054058">
    <property type="entry name" value="HTH_67"/>
</dbReference>
<keyword evidence="2" id="KW-1185">Reference proteome</keyword>
<dbReference type="AlphaFoldDB" id="A0A5C4JFF0"/>
<dbReference type="OrthoDB" id="157052at2"/>
<comment type="caution">
    <text evidence="1">The sequence shown here is derived from an EMBL/GenBank/DDBJ whole genome shotgun (WGS) entry which is preliminary data.</text>
</comment>
<evidence type="ECO:0000313" key="1">
    <source>
        <dbReference type="EMBL" id="TMR03693.1"/>
    </source>
</evidence>
<gene>
    <name evidence="1" type="ORF">ETD83_10225</name>
</gene>
<protein>
    <recommendedName>
        <fullName evidence="3">SalK</fullName>
    </recommendedName>
</protein>
<dbReference type="Proteomes" id="UP000309174">
    <property type="component" value="Unassembled WGS sequence"/>
</dbReference>
<evidence type="ECO:0008006" key="3">
    <source>
        <dbReference type="Google" id="ProtNLM"/>
    </source>
</evidence>
<dbReference type="Pfam" id="PF21863">
    <property type="entry name" value="HTH_67"/>
    <property type="match status" value="1"/>
</dbReference>
<proteinExistence type="predicted"/>
<name>A0A5C4JFF0_9ACTN</name>
<dbReference type="EMBL" id="VCKW01000038">
    <property type="protein sequence ID" value="TMR03693.1"/>
    <property type="molecule type" value="Genomic_DNA"/>
</dbReference>
<accession>A0A5C4JFF0</accession>
<evidence type="ECO:0000313" key="2">
    <source>
        <dbReference type="Proteomes" id="UP000309174"/>
    </source>
</evidence>
<sequence length="282" mass="30401">MNVSIARDFWMVLEPLHTVTYFSPECVDGNKDVGLRGFWMGYFGSRGAPLGPVPAGVIEASFYGFNPARVRRAIPDAWTFAPPESILRMRNATAAKALRRVAPDIDAMAAEAVRRLRPAVDAVDGAGRVLFAANRDLPLPDDPVAALWQLATTLREHRGDGHIAVLAVEGLNGLEANVLASAIGNVPAEELKQSRGWSQEDWDEATTALAARGLMDGDGATDAGRALRADIEHRTDALATPPYQALDDPDGLHRTLLPLARTVVENGEMPFPNLIGMPRPPT</sequence>
<reference evidence="1 2" key="1">
    <citation type="submission" date="2019-05" db="EMBL/GenBank/DDBJ databases">
        <title>Draft genome sequence of Actinomadura sp. 14C53.</title>
        <authorList>
            <person name="Saricaoglu S."/>
            <person name="Isik K."/>
        </authorList>
    </citation>
    <scope>NUCLEOTIDE SEQUENCE [LARGE SCALE GENOMIC DNA]</scope>
    <source>
        <strain evidence="1 2">14C53</strain>
    </source>
</reference>